<accession>A0ABS2DEY5</accession>
<dbReference type="EMBL" id="JAFELM010000018">
    <property type="protein sequence ID" value="MBM6617027.1"/>
    <property type="molecule type" value="Genomic_DNA"/>
</dbReference>
<sequence>MLVGILVTGLILGIMVRVFLKFVIGGYGFANDIENQPVILKACRYCNNKVPKGYTKNTCPTCYKQLE</sequence>
<reference evidence="1 2" key="1">
    <citation type="submission" date="2021-02" db="EMBL/GenBank/DDBJ databases">
        <title>Bacillus sp. RD4P76, an endophyte from a halophyte.</title>
        <authorList>
            <person name="Sun J.-Q."/>
        </authorList>
    </citation>
    <scope>NUCLEOTIDE SEQUENCE [LARGE SCALE GENOMIC DNA]</scope>
    <source>
        <strain evidence="1 2">RD4P76</strain>
    </source>
</reference>
<comment type="caution">
    <text evidence="1">The sequence shown here is derived from an EMBL/GenBank/DDBJ whole genome shotgun (WGS) entry which is preliminary data.</text>
</comment>
<organism evidence="1 2">
    <name type="scientific">Bacillus suaedaesalsae</name>
    <dbReference type="NCBI Taxonomy" id="2810349"/>
    <lineage>
        <taxon>Bacteria</taxon>
        <taxon>Bacillati</taxon>
        <taxon>Bacillota</taxon>
        <taxon>Bacilli</taxon>
        <taxon>Bacillales</taxon>
        <taxon>Bacillaceae</taxon>
        <taxon>Bacillus</taxon>
    </lineage>
</organism>
<evidence type="ECO:0000313" key="1">
    <source>
        <dbReference type="EMBL" id="MBM6617027.1"/>
    </source>
</evidence>
<proteinExistence type="predicted"/>
<dbReference type="Proteomes" id="UP001518925">
    <property type="component" value="Unassembled WGS sequence"/>
</dbReference>
<name>A0ABS2DEY5_9BACI</name>
<protein>
    <submittedName>
        <fullName evidence="1">Uncharacterized protein</fullName>
    </submittedName>
</protein>
<gene>
    <name evidence="1" type="ORF">JR050_04990</name>
</gene>
<dbReference type="RefSeq" id="WP_204202413.1">
    <property type="nucleotide sequence ID" value="NZ_JAFELM010000018.1"/>
</dbReference>
<evidence type="ECO:0000313" key="2">
    <source>
        <dbReference type="Proteomes" id="UP001518925"/>
    </source>
</evidence>
<keyword evidence="2" id="KW-1185">Reference proteome</keyword>